<dbReference type="EMBL" id="GG745363">
    <property type="protein sequence ID" value="KNE69893.1"/>
    <property type="molecule type" value="Genomic_DNA"/>
</dbReference>
<name>A0A0L0T512_ALLM3</name>
<dbReference type="Proteomes" id="UP000054350">
    <property type="component" value="Unassembled WGS sequence"/>
</dbReference>
<evidence type="ECO:0000313" key="1">
    <source>
        <dbReference type="EMBL" id="KNE69893.1"/>
    </source>
</evidence>
<dbReference type="AlphaFoldDB" id="A0A0L0T512"/>
<evidence type="ECO:0000313" key="2">
    <source>
        <dbReference type="Proteomes" id="UP000054350"/>
    </source>
</evidence>
<gene>
    <name evidence="1" type="ORF">AMAG_14739</name>
</gene>
<keyword evidence="2" id="KW-1185">Reference proteome</keyword>
<dbReference type="VEuPathDB" id="FungiDB:AMAG_14739"/>
<accession>A0A0L0T512</accession>
<proteinExistence type="predicted"/>
<protein>
    <submittedName>
        <fullName evidence="1">Uncharacterized protein</fullName>
    </submittedName>
</protein>
<organism evidence="1 2">
    <name type="scientific">Allomyces macrogynus (strain ATCC 38327)</name>
    <name type="common">Allomyces javanicus var. macrogynus</name>
    <dbReference type="NCBI Taxonomy" id="578462"/>
    <lineage>
        <taxon>Eukaryota</taxon>
        <taxon>Fungi</taxon>
        <taxon>Fungi incertae sedis</taxon>
        <taxon>Blastocladiomycota</taxon>
        <taxon>Blastocladiomycetes</taxon>
        <taxon>Blastocladiales</taxon>
        <taxon>Blastocladiaceae</taxon>
        <taxon>Allomyces</taxon>
    </lineage>
</organism>
<sequence length="425" mass="48122">MSHESGWGQPRGRLESSLDLNSRSAVGDDDHFVQVPLPDRNSWPWLQLGATTTISTSRLNLRLLSNKQLKAAEIAWILHRRWQGVHDAASAKSVFSLDNAALFDETPSSNGLQPVFQIDMMAMMTYLFNQASEVDDPLGRVVSQLRELCLIRESAAQELSDHRSLTDLRFPISSKYLSRSWDAIQSPVKDQTAPLWPYEAYLLMLRCMQAIMGDRGLSLKGYSIDYRAVLVTDSSYGFISSAHETDKDVCRIVHRPLEFDRDDPGQREDALRNTSIFHIVQYLPRDEVGSRVFAETPHQTFIVGVYTSDNTAALQRLSNREELRWVERTNAAITRPTVPPSTLRMVVPQSDRLPAAPYMCLYDPPQDPRELPNWLGELAPGEERWGQPSFPPAAGLGKTPLRVYLDPDHLNEFDTIGHDLYDEDE</sequence>
<reference evidence="2" key="2">
    <citation type="submission" date="2009-11" db="EMBL/GenBank/DDBJ databases">
        <title>The Genome Sequence of Allomyces macrogynus strain ATCC 38327.</title>
        <authorList>
            <consortium name="The Broad Institute Genome Sequencing Platform"/>
            <person name="Russ C."/>
            <person name="Cuomo C."/>
            <person name="Shea T."/>
            <person name="Young S.K."/>
            <person name="Zeng Q."/>
            <person name="Koehrsen M."/>
            <person name="Haas B."/>
            <person name="Borodovsky M."/>
            <person name="Guigo R."/>
            <person name="Alvarado L."/>
            <person name="Berlin A."/>
            <person name="Borenstein D."/>
            <person name="Chen Z."/>
            <person name="Engels R."/>
            <person name="Freedman E."/>
            <person name="Gellesch M."/>
            <person name="Goldberg J."/>
            <person name="Griggs A."/>
            <person name="Gujja S."/>
            <person name="Heiman D."/>
            <person name="Hepburn T."/>
            <person name="Howarth C."/>
            <person name="Jen D."/>
            <person name="Larson L."/>
            <person name="Lewis B."/>
            <person name="Mehta T."/>
            <person name="Park D."/>
            <person name="Pearson M."/>
            <person name="Roberts A."/>
            <person name="Saif S."/>
            <person name="Shenoy N."/>
            <person name="Sisk P."/>
            <person name="Stolte C."/>
            <person name="Sykes S."/>
            <person name="Walk T."/>
            <person name="White J."/>
            <person name="Yandava C."/>
            <person name="Burger G."/>
            <person name="Gray M.W."/>
            <person name="Holland P.W.H."/>
            <person name="King N."/>
            <person name="Lang F.B.F."/>
            <person name="Roger A.J."/>
            <person name="Ruiz-Trillo I."/>
            <person name="Lander E."/>
            <person name="Nusbaum C."/>
        </authorList>
    </citation>
    <scope>NUCLEOTIDE SEQUENCE [LARGE SCALE GENOMIC DNA]</scope>
    <source>
        <strain evidence="2">ATCC 38327</strain>
    </source>
</reference>
<reference evidence="1 2" key="1">
    <citation type="submission" date="2009-11" db="EMBL/GenBank/DDBJ databases">
        <title>Annotation of Allomyces macrogynus ATCC 38327.</title>
        <authorList>
            <consortium name="The Broad Institute Genome Sequencing Platform"/>
            <person name="Russ C."/>
            <person name="Cuomo C."/>
            <person name="Burger G."/>
            <person name="Gray M.W."/>
            <person name="Holland P.W.H."/>
            <person name="King N."/>
            <person name="Lang F.B.F."/>
            <person name="Roger A.J."/>
            <person name="Ruiz-Trillo I."/>
            <person name="Young S.K."/>
            <person name="Zeng Q."/>
            <person name="Gargeya S."/>
            <person name="Fitzgerald M."/>
            <person name="Haas B."/>
            <person name="Abouelleil A."/>
            <person name="Alvarado L."/>
            <person name="Arachchi H.M."/>
            <person name="Berlin A."/>
            <person name="Chapman S.B."/>
            <person name="Gearin G."/>
            <person name="Goldberg J."/>
            <person name="Griggs A."/>
            <person name="Gujja S."/>
            <person name="Hansen M."/>
            <person name="Heiman D."/>
            <person name="Howarth C."/>
            <person name="Larimer J."/>
            <person name="Lui A."/>
            <person name="MacDonald P.J.P."/>
            <person name="McCowen C."/>
            <person name="Montmayeur A."/>
            <person name="Murphy C."/>
            <person name="Neiman D."/>
            <person name="Pearson M."/>
            <person name="Priest M."/>
            <person name="Roberts A."/>
            <person name="Saif S."/>
            <person name="Shea T."/>
            <person name="Sisk P."/>
            <person name="Stolte C."/>
            <person name="Sykes S."/>
            <person name="Wortman J."/>
            <person name="Nusbaum C."/>
            <person name="Birren B."/>
        </authorList>
    </citation>
    <scope>NUCLEOTIDE SEQUENCE [LARGE SCALE GENOMIC DNA]</scope>
    <source>
        <strain evidence="1 2">ATCC 38327</strain>
    </source>
</reference>